<dbReference type="InterPro" id="IPR029787">
    <property type="entry name" value="Nucleotide_cyclase"/>
</dbReference>
<dbReference type="Pfam" id="PF00990">
    <property type="entry name" value="GGDEF"/>
    <property type="match status" value="1"/>
</dbReference>
<dbReference type="Pfam" id="PF00563">
    <property type="entry name" value="EAL"/>
    <property type="match status" value="1"/>
</dbReference>
<dbReference type="AlphaFoldDB" id="A0A368XFU4"/>
<dbReference type="CDD" id="cd01948">
    <property type="entry name" value="EAL"/>
    <property type="match status" value="1"/>
</dbReference>
<dbReference type="CDD" id="cd01949">
    <property type="entry name" value="GGDEF"/>
    <property type="match status" value="1"/>
</dbReference>
<gene>
    <name evidence="4" type="ORF">DES41_110215</name>
</gene>
<dbReference type="Gene3D" id="3.30.70.270">
    <property type="match status" value="1"/>
</dbReference>
<dbReference type="PANTHER" id="PTHR44757:SF2">
    <property type="entry name" value="BIOFILM ARCHITECTURE MAINTENANCE PROTEIN MBAA"/>
    <property type="match status" value="1"/>
</dbReference>
<accession>A0A368XFU4</accession>
<keyword evidence="5" id="KW-1185">Reference proteome</keyword>
<comment type="caution">
    <text evidence="4">The sequence shown here is derived from an EMBL/GenBank/DDBJ whole genome shotgun (WGS) entry which is preliminary data.</text>
</comment>
<feature type="transmembrane region" description="Helical" evidence="1">
    <location>
        <begin position="270"/>
        <end position="292"/>
    </location>
</feature>
<dbReference type="InterPro" id="IPR052155">
    <property type="entry name" value="Biofilm_reg_signaling"/>
</dbReference>
<feature type="transmembrane region" description="Helical" evidence="1">
    <location>
        <begin position="167"/>
        <end position="189"/>
    </location>
</feature>
<dbReference type="PANTHER" id="PTHR44757">
    <property type="entry name" value="DIGUANYLATE CYCLASE DGCP"/>
    <property type="match status" value="1"/>
</dbReference>
<dbReference type="NCBIfam" id="TIGR00254">
    <property type="entry name" value="GGDEF"/>
    <property type="match status" value="1"/>
</dbReference>
<dbReference type="RefSeq" id="WP_114471350.1">
    <property type="nucleotide sequence ID" value="NZ_QPJK01000010.1"/>
</dbReference>
<keyword evidence="1" id="KW-0472">Membrane</keyword>
<feature type="transmembrane region" description="Helical" evidence="1">
    <location>
        <begin position="141"/>
        <end position="160"/>
    </location>
</feature>
<feature type="transmembrane region" description="Helical" evidence="1">
    <location>
        <begin position="58"/>
        <end position="83"/>
    </location>
</feature>
<feature type="transmembrane region" description="Helical" evidence="1">
    <location>
        <begin position="201"/>
        <end position="218"/>
    </location>
</feature>
<dbReference type="PROSITE" id="PS50887">
    <property type="entry name" value="GGDEF"/>
    <property type="match status" value="1"/>
</dbReference>
<evidence type="ECO:0000259" key="2">
    <source>
        <dbReference type="PROSITE" id="PS50883"/>
    </source>
</evidence>
<dbReference type="InterPro" id="IPR043128">
    <property type="entry name" value="Rev_trsase/Diguanyl_cyclase"/>
</dbReference>
<dbReference type="Proteomes" id="UP000252884">
    <property type="component" value="Unassembled WGS sequence"/>
</dbReference>
<dbReference type="Gene3D" id="3.20.20.450">
    <property type="entry name" value="EAL domain"/>
    <property type="match status" value="1"/>
</dbReference>
<dbReference type="SUPFAM" id="SSF55073">
    <property type="entry name" value="Nucleotide cyclase"/>
    <property type="match status" value="1"/>
</dbReference>
<dbReference type="InterPro" id="IPR001633">
    <property type="entry name" value="EAL_dom"/>
</dbReference>
<feature type="transmembrane region" description="Helical" evidence="1">
    <location>
        <begin position="95"/>
        <end position="121"/>
    </location>
</feature>
<dbReference type="PROSITE" id="PS50883">
    <property type="entry name" value="EAL"/>
    <property type="match status" value="1"/>
</dbReference>
<evidence type="ECO:0000256" key="1">
    <source>
        <dbReference type="SAM" id="Phobius"/>
    </source>
</evidence>
<reference evidence="4 5" key="1">
    <citation type="submission" date="2018-07" db="EMBL/GenBank/DDBJ databases">
        <title>Genomic Encyclopedia of Type Strains, Phase IV (KMG-IV): sequencing the most valuable type-strain genomes for metagenomic binning, comparative biology and taxonomic classification.</title>
        <authorList>
            <person name="Goeker M."/>
        </authorList>
    </citation>
    <scope>NUCLEOTIDE SEQUENCE [LARGE SCALE GENOMIC DNA]</scope>
    <source>
        <strain evidence="4 5">DSM 21634</strain>
    </source>
</reference>
<evidence type="ECO:0000259" key="3">
    <source>
        <dbReference type="PROSITE" id="PS50887"/>
    </source>
</evidence>
<dbReference type="SMART" id="SM00052">
    <property type="entry name" value="EAL"/>
    <property type="match status" value="1"/>
</dbReference>
<feature type="domain" description="GGDEF" evidence="3">
    <location>
        <begin position="338"/>
        <end position="467"/>
    </location>
</feature>
<keyword evidence="1" id="KW-1133">Transmembrane helix</keyword>
<sequence>MSTLGFVVSRQALDTVAHAVKRGRPRSFYSHRLVGALLGGLVALCVLGSYALGLERGWRWVAGLPATHPYTALCLVALAVALLPGRPRSPQWRGVTYSALAVLVVLLVLRLAAPSIGPVWVDALTPFRAAVDAQAAAGRPVHLPANVATALLMLAFAEVLRRQRSPLASQLFACGAVALLFVGATGYLANVSPFWGSVGPADWLGMGALALAVLFATARRGFMRGLTARSEPGRLARLLLGSSTALLLVIGWFVARSIDNPGVHLPADPYLLVYESAAIAALVWVVVVIGTVRADRLDRLRAVAERLQERTATRDGLTGLLTRNSMARRRAARSRDGEPAASLFVDLDRFRSVNEALGAEQGDRILKEVARRLQALDRKCLVARLGGDEFALFLAGVSVQEAERMGAAATLALARPFELGDRIFRLTASVGIAHTEIAGTGDLRQSADDAMYVAKSRGGNQAVVFARTMHDARRQEAELEQDLHEALRRDDELSLVFQPVVRVADRSVVAVEALARWAHPRLGNVAPDRFIQLAERTGLMVPLGLKIMEMAVRQAAAWDGALPGQCPTLNINVSPMQFASGDVVAELANAARRHSLATDRLCIEVTESVLASDTAISQLARARALGFKVAMDDFGVGYSTLSQLPRLPLTSVKLDRSFIVHATQSAGDAAVFNAITQLVHALGLTVVAEGVEDEPQFDLIDASGCDAVQGYLIARPMKAAAFEAWSRTQSATPAPLPAVAPATVASLQAAASEVTARCA</sequence>
<dbReference type="InterPro" id="IPR035919">
    <property type="entry name" value="EAL_sf"/>
</dbReference>
<organism evidence="4 5">
    <name type="scientific">Pseudorhodoferax soli</name>
    <dbReference type="NCBI Taxonomy" id="545864"/>
    <lineage>
        <taxon>Bacteria</taxon>
        <taxon>Pseudomonadati</taxon>
        <taxon>Pseudomonadota</taxon>
        <taxon>Betaproteobacteria</taxon>
        <taxon>Burkholderiales</taxon>
        <taxon>Comamonadaceae</taxon>
    </lineage>
</organism>
<feature type="transmembrane region" description="Helical" evidence="1">
    <location>
        <begin position="238"/>
        <end position="258"/>
    </location>
</feature>
<dbReference type="SUPFAM" id="SSF141868">
    <property type="entry name" value="EAL domain-like"/>
    <property type="match status" value="1"/>
</dbReference>
<dbReference type="EMBL" id="QPJK01000010">
    <property type="protein sequence ID" value="RCW66850.1"/>
    <property type="molecule type" value="Genomic_DNA"/>
</dbReference>
<feature type="domain" description="EAL" evidence="2">
    <location>
        <begin position="476"/>
        <end position="730"/>
    </location>
</feature>
<dbReference type="SMART" id="SM00267">
    <property type="entry name" value="GGDEF"/>
    <property type="match status" value="1"/>
</dbReference>
<dbReference type="OrthoDB" id="581425at2"/>
<feature type="transmembrane region" description="Helical" evidence="1">
    <location>
        <begin position="33"/>
        <end position="52"/>
    </location>
</feature>
<dbReference type="InterPro" id="IPR000160">
    <property type="entry name" value="GGDEF_dom"/>
</dbReference>
<evidence type="ECO:0000313" key="5">
    <source>
        <dbReference type="Proteomes" id="UP000252884"/>
    </source>
</evidence>
<proteinExistence type="predicted"/>
<keyword evidence="1" id="KW-0812">Transmembrane</keyword>
<name>A0A368XFU4_9BURK</name>
<evidence type="ECO:0000313" key="4">
    <source>
        <dbReference type="EMBL" id="RCW66850.1"/>
    </source>
</evidence>
<protein>
    <submittedName>
        <fullName evidence="4">Diguanylate cyclase (GGDEF)-like protein</fullName>
    </submittedName>
</protein>